<comment type="caution">
    <text evidence="1">The sequence shown here is derived from an EMBL/GenBank/DDBJ whole genome shotgun (WGS) entry which is preliminary data.</text>
</comment>
<keyword evidence="1" id="KW-0647">Proteasome</keyword>
<accession>A0AAW2U374</accession>
<proteinExistence type="predicted"/>
<reference evidence="1" key="2">
    <citation type="journal article" date="2024" name="Plant">
        <title>Genomic evolution and insights into agronomic trait innovations of Sesamum species.</title>
        <authorList>
            <person name="Miao H."/>
            <person name="Wang L."/>
            <person name="Qu L."/>
            <person name="Liu H."/>
            <person name="Sun Y."/>
            <person name="Le M."/>
            <person name="Wang Q."/>
            <person name="Wei S."/>
            <person name="Zheng Y."/>
            <person name="Lin W."/>
            <person name="Duan Y."/>
            <person name="Cao H."/>
            <person name="Xiong S."/>
            <person name="Wang X."/>
            <person name="Wei L."/>
            <person name="Li C."/>
            <person name="Ma Q."/>
            <person name="Ju M."/>
            <person name="Zhao R."/>
            <person name="Li G."/>
            <person name="Mu C."/>
            <person name="Tian Q."/>
            <person name="Mei H."/>
            <person name="Zhang T."/>
            <person name="Gao T."/>
            <person name="Zhang H."/>
        </authorList>
    </citation>
    <scope>NUCLEOTIDE SEQUENCE</scope>
    <source>
        <strain evidence="1">KEN1</strain>
    </source>
</reference>
<organism evidence="1">
    <name type="scientific">Sesamum latifolium</name>
    <dbReference type="NCBI Taxonomy" id="2727402"/>
    <lineage>
        <taxon>Eukaryota</taxon>
        <taxon>Viridiplantae</taxon>
        <taxon>Streptophyta</taxon>
        <taxon>Embryophyta</taxon>
        <taxon>Tracheophyta</taxon>
        <taxon>Spermatophyta</taxon>
        <taxon>Magnoliopsida</taxon>
        <taxon>eudicotyledons</taxon>
        <taxon>Gunneridae</taxon>
        <taxon>Pentapetalae</taxon>
        <taxon>asterids</taxon>
        <taxon>lamiids</taxon>
        <taxon>Lamiales</taxon>
        <taxon>Pedaliaceae</taxon>
        <taxon>Sesamum</taxon>
    </lineage>
</organism>
<dbReference type="Gene3D" id="1.10.8.60">
    <property type="match status" value="1"/>
</dbReference>
<dbReference type="GO" id="GO:0000502">
    <property type="term" value="C:proteasome complex"/>
    <property type="evidence" value="ECO:0007669"/>
    <property type="project" value="UniProtKB-KW"/>
</dbReference>
<reference evidence="1" key="1">
    <citation type="submission" date="2020-06" db="EMBL/GenBank/DDBJ databases">
        <authorList>
            <person name="Li T."/>
            <person name="Hu X."/>
            <person name="Zhang T."/>
            <person name="Song X."/>
            <person name="Zhang H."/>
            <person name="Dai N."/>
            <person name="Sheng W."/>
            <person name="Hou X."/>
            <person name="Wei L."/>
        </authorList>
    </citation>
    <scope>NUCLEOTIDE SEQUENCE</scope>
    <source>
        <strain evidence="1">KEN1</strain>
        <tissue evidence="1">Leaf</tissue>
    </source>
</reference>
<evidence type="ECO:0000313" key="1">
    <source>
        <dbReference type="EMBL" id="KAL0411455.1"/>
    </source>
</evidence>
<dbReference type="EMBL" id="JACGWN010000013">
    <property type="protein sequence ID" value="KAL0411455.1"/>
    <property type="molecule type" value="Genomic_DNA"/>
</dbReference>
<sequence length="67" mass="7790">MNLSDEVDLDDYMFRPDKISATEIAATCQEAGMLAVRKNHCVILPKDFEKGYRSNVKKHDTDFEFYK</sequence>
<name>A0AAW2U374_9LAMI</name>
<dbReference type="AlphaFoldDB" id="A0AAW2U374"/>
<gene>
    <name evidence="1" type="ORF">Slati_3735200</name>
</gene>
<protein>
    <submittedName>
        <fullName evidence="1">26S proteasome regulatory subunitB</fullName>
    </submittedName>
</protein>